<dbReference type="SUPFAM" id="SSF51735">
    <property type="entry name" value="NAD(P)-binding Rossmann-fold domains"/>
    <property type="match status" value="1"/>
</dbReference>
<dbReference type="Proteomes" id="UP000630718">
    <property type="component" value="Unassembled WGS sequence"/>
</dbReference>
<dbReference type="PROSITE" id="PS00061">
    <property type="entry name" value="ADH_SHORT"/>
    <property type="match status" value="1"/>
</dbReference>
<dbReference type="RefSeq" id="WP_190207357.1">
    <property type="nucleotide sequence ID" value="NZ_BNBI01000014.1"/>
</dbReference>
<sequence>MSANPQHSPAGRRALVVGGSTGIGRGVADAWAAAGLDVTVLSRSRPTGPGADALHWSAVDLGDRAAARAALARATTGPLHAVCYAAVSYGTRRALFDETGEPEWRHQVEVNLNGLWLTLSAALGRLRRSGTGLFLGISSEVVYNAGPGRAGYAATKAAAAALLDSVAQEESDRGGDGVRVVQALPAGMVDTPGIRARRPADFDYGDYMVPADFAPLARALVTADPSAHHGDSLVVERGGRWHSVREARPVSQSRVLTA</sequence>
<dbReference type="PANTHER" id="PTHR24321:SF8">
    <property type="entry name" value="ESTRADIOL 17-BETA-DEHYDROGENASE 8-RELATED"/>
    <property type="match status" value="1"/>
</dbReference>
<dbReference type="Gene3D" id="3.40.50.720">
    <property type="entry name" value="NAD(P)-binding Rossmann-like Domain"/>
    <property type="match status" value="1"/>
</dbReference>
<evidence type="ECO:0000256" key="2">
    <source>
        <dbReference type="ARBA" id="ARBA00023002"/>
    </source>
</evidence>
<evidence type="ECO:0000313" key="3">
    <source>
        <dbReference type="EMBL" id="GHF24332.1"/>
    </source>
</evidence>
<organism evidence="3 4">
    <name type="scientific">Streptomyces fumanus</name>
    <dbReference type="NCBI Taxonomy" id="67302"/>
    <lineage>
        <taxon>Bacteria</taxon>
        <taxon>Bacillati</taxon>
        <taxon>Actinomycetota</taxon>
        <taxon>Actinomycetes</taxon>
        <taxon>Kitasatosporales</taxon>
        <taxon>Streptomycetaceae</taxon>
        <taxon>Streptomyces</taxon>
    </lineage>
</organism>
<accession>A0A919E8R9</accession>
<dbReference type="Pfam" id="PF00106">
    <property type="entry name" value="adh_short"/>
    <property type="match status" value="1"/>
</dbReference>
<dbReference type="InterPro" id="IPR020904">
    <property type="entry name" value="Sc_DH/Rdtase_CS"/>
</dbReference>
<comment type="similarity">
    <text evidence="1">Belongs to the short-chain dehydrogenases/reductases (SDR) family.</text>
</comment>
<proteinExistence type="inferred from homology"/>
<name>A0A919E8R9_9ACTN</name>
<dbReference type="InterPro" id="IPR036291">
    <property type="entry name" value="NAD(P)-bd_dom_sf"/>
</dbReference>
<comment type="caution">
    <text evidence="3">The sequence shown here is derived from an EMBL/GenBank/DDBJ whole genome shotgun (WGS) entry which is preliminary data.</text>
</comment>
<dbReference type="AlphaFoldDB" id="A0A919E8R9"/>
<dbReference type="GO" id="GO:0016491">
    <property type="term" value="F:oxidoreductase activity"/>
    <property type="evidence" value="ECO:0007669"/>
    <property type="project" value="UniProtKB-KW"/>
</dbReference>
<keyword evidence="4" id="KW-1185">Reference proteome</keyword>
<evidence type="ECO:0000256" key="1">
    <source>
        <dbReference type="ARBA" id="ARBA00006484"/>
    </source>
</evidence>
<dbReference type="CDD" id="cd05233">
    <property type="entry name" value="SDR_c"/>
    <property type="match status" value="1"/>
</dbReference>
<reference evidence="3" key="1">
    <citation type="journal article" date="2014" name="Int. J. Syst. Evol. Microbiol.">
        <title>Complete genome sequence of Corynebacterium casei LMG S-19264T (=DSM 44701T), isolated from a smear-ripened cheese.</title>
        <authorList>
            <consortium name="US DOE Joint Genome Institute (JGI-PGF)"/>
            <person name="Walter F."/>
            <person name="Albersmeier A."/>
            <person name="Kalinowski J."/>
            <person name="Ruckert C."/>
        </authorList>
    </citation>
    <scope>NUCLEOTIDE SEQUENCE</scope>
    <source>
        <strain evidence="3">JCM 4477</strain>
    </source>
</reference>
<dbReference type="InterPro" id="IPR002347">
    <property type="entry name" value="SDR_fam"/>
</dbReference>
<gene>
    <name evidence="3" type="ORF">GCM10018772_57550</name>
</gene>
<reference evidence="3" key="2">
    <citation type="submission" date="2020-09" db="EMBL/GenBank/DDBJ databases">
        <authorList>
            <person name="Sun Q."/>
            <person name="Ohkuma M."/>
        </authorList>
    </citation>
    <scope>NUCLEOTIDE SEQUENCE</scope>
    <source>
        <strain evidence="3">JCM 4477</strain>
    </source>
</reference>
<protein>
    <submittedName>
        <fullName evidence="3">3-oxoacyl-ACP reductase</fullName>
    </submittedName>
</protein>
<evidence type="ECO:0000313" key="4">
    <source>
        <dbReference type="Proteomes" id="UP000630718"/>
    </source>
</evidence>
<dbReference type="PANTHER" id="PTHR24321">
    <property type="entry name" value="DEHYDROGENASES, SHORT CHAIN"/>
    <property type="match status" value="1"/>
</dbReference>
<dbReference type="PRINTS" id="PR00081">
    <property type="entry name" value="GDHRDH"/>
</dbReference>
<dbReference type="EMBL" id="BNBI01000014">
    <property type="protein sequence ID" value="GHF24332.1"/>
    <property type="molecule type" value="Genomic_DNA"/>
</dbReference>
<keyword evidence="2" id="KW-0560">Oxidoreductase</keyword>